<evidence type="ECO:0000313" key="4">
    <source>
        <dbReference type="RefSeq" id="XP_027437349.2"/>
    </source>
</evidence>
<keyword evidence="1" id="KW-0175">Coiled coil</keyword>
<reference evidence="4" key="1">
    <citation type="submission" date="2025-08" db="UniProtKB">
        <authorList>
            <consortium name="RefSeq"/>
        </authorList>
    </citation>
    <scope>IDENTIFICATION</scope>
    <source>
        <tissue evidence="4">Blood</tissue>
    </source>
</reference>
<dbReference type="PANTHER" id="PTHR28660:SF1">
    <property type="entry name" value="COILED-COIL DOMAIN-CONTAINING PROTEIN 73"/>
    <property type="match status" value="1"/>
</dbReference>
<evidence type="ECO:0000256" key="2">
    <source>
        <dbReference type="SAM" id="MobiDB-lite"/>
    </source>
</evidence>
<feature type="compositionally biased region" description="Polar residues" evidence="2">
    <location>
        <begin position="952"/>
        <end position="967"/>
    </location>
</feature>
<feature type="coiled-coil region" evidence="1">
    <location>
        <begin position="349"/>
        <end position="376"/>
    </location>
</feature>
<name>A0A6J2BZR3_ZALCA</name>
<protein>
    <submittedName>
        <fullName evidence="4">Coiled-coil domain-containing protein 73 isoform X2</fullName>
    </submittedName>
</protein>
<gene>
    <name evidence="4" type="primary">CCDC73</name>
</gene>
<accession>A0A6J2BZR3</accession>
<feature type="compositionally biased region" description="Basic and acidic residues" evidence="2">
    <location>
        <begin position="969"/>
        <end position="978"/>
    </location>
</feature>
<dbReference type="GeneID" id="113915509"/>
<feature type="coiled-coil region" evidence="1">
    <location>
        <begin position="250"/>
        <end position="312"/>
    </location>
</feature>
<feature type="coiled-coil region" evidence="1">
    <location>
        <begin position="183"/>
        <end position="210"/>
    </location>
</feature>
<dbReference type="CTD" id="493860"/>
<evidence type="ECO:0000256" key="1">
    <source>
        <dbReference type="SAM" id="Coils"/>
    </source>
</evidence>
<dbReference type="Pfam" id="PF15818">
    <property type="entry name" value="CCDC73"/>
    <property type="match status" value="1"/>
</dbReference>
<dbReference type="InterPro" id="IPR031650">
    <property type="entry name" value="CCDC73"/>
</dbReference>
<dbReference type="RefSeq" id="XP_027437349.2">
    <property type="nucleotide sequence ID" value="XM_027581548.2"/>
</dbReference>
<evidence type="ECO:0000313" key="3">
    <source>
        <dbReference type="Proteomes" id="UP000515165"/>
    </source>
</evidence>
<feature type="coiled-coil region" evidence="1">
    <location>
        <begin position="63"/>
        <end position="147"/>
    </location>
</feature>
<organism evidence="3 4">
    <name type="scientific">Zalophus californianus</name>
    <name type="common">California sealion</name>
    <dbReference type="NCBI Taxonomy" id="9704"/>
    <lineage>
        <taxon>Eukaryota</taxon>
        <taxon>Metazoa</taxon>
        <taxon>Chordata</taxon>
        <taxon>Craniata</taxon>
        <taxon>Vertebrata</taxon>
        <taxon>Euteleostomi</taxon>
        <taxon>Mammalia</taxon>
        <taxon>Eutheria</taxon>
        <taxon>Laurasiatheria</taxon>
        <taxon>Carnivora</taxon>
        <taxon>Caniformia</taxon>
        <taxon>Pinnipedia</taxon>
        <taxon>Otariidae</taxon>
        <taxon>Zalophus</taxon>
    </lineage>
</organism>
<sequence length="1068" mass="122689">MENDFKTDSSSSTFALQSSSETMFSIQLLDFKTSLLEALEELRMRREAETQYEEQIGKIIVETQELKWQKETLQNQKETLAKQHREAMAAFKKQLQMKMCALEEEKGKYQLATEIKEKEIEGLKETLKALQVSKYSLQKKVSEMEQKVQLHLLAKEDHQKQLNEIEKYYGMITGQFGLVKENHEKLEQNVQEAIQLNKRLSALNKKQESEICSLKKELKQVTSDLIKSKVTCQHKMGEENIHLTIKEQKFQELQERLTMELELNKKINEEITHIQEEKKDIIISFQHMQQLLQHQTQVSTELEAKLKVLKENNQGFLVMKVKLNIPQENYSRLPRKDHYQRRPRPTSWVEELNGEINEIKNELSSLKETHIKLQEHYNELCDQKKFEEDKKFQNIPEVNTKNSEMSMEKSENIIIQKYNSGQEIKKNTFCSDTNYKEKEKKEGPCVEVIIEDLQLFEKSSKNEIDPAISQDENQSEISLSKALATEKELISQGQTLNVTDFRKAVTSEIKDKVDSGKDNGCTEFKSPNNSFLVADRSIETEKIRLERTEGFELHHADVHLEVENNRSSNNILSEMMAHHTNQKKDVSEDEPFKRFRLLPVIQENVTEKELKNSDQTKADLDSSLNVKKNAVQCQKYSLQESSNVMLDDKQCKINQMQLLNKKSECSVLPFKQTSVFQQICSNTSEKPELTVPSDTATNHPSSAAFSENLKVLKNSDKNVNIMPMLVKPNSSPSERTIWKNLNEMHTSQLKNCLGYLESATTSHLQVKNETIHTSQAKDMKTAVPMQTSTEIQFSNKESQIDENQITDATKNDLFLFVNVNERQHSLLDNTEKTESLNDIVSGKIYSEGQLEESCSFHIKPSGDLVNRSGRSAFDLSTSDKKTEKIPVYVNFLDPSPWSKVNQTKSQTPSTSTSSIPLLKERPVGPSENKNMVSMTLCKNDDDDIRKDIGPDTTSINRVADTLNNSSIHPDPKGEPSEERNATAKTFYDSSFPTEHVKIKPLKLVPLQSHFQATKIKDPTDVAAPSTVEDDWQSLVTNQINEIENFLSLENDNQPKKRKVEEMLEKMTD</sequence>
<dbReference type="PANTHER" id="PTHR28660">
    <property type="entry name" value="COILED-COIL DOMAIN-CONTAINING PROTEIN 73"/>
    <property type="match status" value="1"/>
</dbReference>
<dbReference type="AlphaFoldDB" id="A0A6J2BZR3"/>
<proteinExistence type="predicted"/>
<keyword evidence="3" id="KW-1185">Reference proteome</keyword>
<feature type="region of interest" description="Disordered" evidence="2">
    <location>
        <begin position="896"/>
        <end position="978"/>
    </location>
</feature>
<feature type="compositionally biased region" description="Low complexity" evidence="2">
    <location>
        <begin position="902"/>
        <end position="917"/>
    </location>
</feature>
<dbReference type="Proteomes" id="UP000515165">
    <property type="component" value="Chromosome 11"/>
</dbReference>